<dbReference type="SUPFAM" id="SSF51735">
    <property type="entry name" value="NAD(P)-binding Rossmann-fold domains"/>
    <property type="match status" value="1"/>
</dbReference>
<dbReference type="SUPFAM" id="SSF63748">
    <property type="entry name" value="Tudor/PWWP/MBT"/>
    <property type="match status" value="1"/>
</dbReference>
<comment type="subcellular location">
    <subcellularLocation>
        <location evidence="1">Chromosome</location>
    </subcellularLocation>
</comment>
<dbReference type="PROSITE" id="PS50812">
    <property type="entry name" value="PWWP"/>
    <property type="match status" value="1"/>
</dbReference>
<keyword evidence="11" id="KW-1185">Reference proteome</keyword>
<dbReference type="Gene3D" id="2.30.30.140">
    <property type="match status" value="1"/>
</dbReference>
<dbReference type="Proteomes" id="UP000291343">
    <property type="component" value="Unassembled WGS sequence"/>
</dbReference>
<evidence type="ECO:0000313" key="11">
    <source>
        <dbReference type="Proteomes" id="UP000291343"/>
    </source>
</evidence>
<dbReference type="SUPFAM" id="SSF48179">
    <property type="entry name" value="6-phosphogluconate dehydrogenase C-terminal domain-like"/>
    <property type="match status" value="1"/>
</dbReference>
<dbReference type="InterPro" id="IPR036291">
    <property type="entry name" value="NAD(P)-bd_dom_sf"/>
</dbReference>
<dbReference type="Pfam" id="PF03446">
    <property type="entry name" value="NAD_binding_2"/>
    <property type="match status" value="1"/>
</dbReference>
<feature type="region of interest" description="Disordered" evidence="8">
    <location>
        <begin position="192"/>
        <end position="297"/>
    </location>
</feature>
<reference evidence="10 11" key="1">
    <citation type="journal article" date="2017" name="Gigascience">
        <title>Genome sequence of the small brown planthopper, Laodelphax striatellus.</title>
        <authorList>
            <person name="Zhu J."/>
            <person name="Jiang F."/>
            <person name="Wang X."/>
            <person name="Yang P."/>
            <person name="Bao Y."/>
            <person name="Zhao W."/>
            <person name="Wang W."/>
            <person name="Lu H."/>
            <person name="Wang Q."/>
            <person name="Cui N."/>
            <person name="Li J."/>
            <person name="Chen X."/>
            <person name="Luo L."/>
            <person name="Yu J."/>
            <person name="Kang L."/>
            <person name="Cui F."/>
        </authorList>
    </citation>
    <scope>NUCLEOTIDE SEQUENCE [LARGE SCALE GENOMIC DNA]</scope>
    <source>
        <strain evidence="10">Lst14</strain>
    </source>
</reference>
<evidence type="ECO:0000256" key="5">
    <source>
        <dbReference type="ARBA" id="ARBA00034140"/>
    </source>
</evidence>
<dbReference type="GO" id="GO:0140673">
    <property type="term" value="P:transcription elongation-coupled chromatin remodeling"/>
    <property type="evidence" value="ECO:0007669"/>
    <property type="project" value="TreeGrafter"/>
</dbReference>
<dbReference type="Pfam" id="PF14833">
    <property type="entry name" value="NAD_binding_11"/>
    <property type="match status" value="1"/>
</dbReference>
<dbReference type="AlphaFoldDB" id="A0A482WHB6"/>
<dbReference type="GO" id="GO:0051287">
    <property type="term" value="F:NAD binding"/>
    <property type="evidence" value="ECO:0007669"/>
    <property type="project" value="InterPro"/>
</dbReference>
<evidence type="ECO:0000256" key="8">
    <source>
        <dbReference type="SAM" id="MobiDB-lite"/>
    </source>
</evidence>
<dbReference type="GO" id="GO:0031491">
    <property type="term" value="F:nucleosome binding"/>
    <property type="evidence" value="ECO:0007669"/>
    <property type="project" value="TreeGrafter"/>
</dbReference>
<dbReference type="InterPro" id="IPR000313">
    <property type="entry name" value="PWWP_dom"/>
</dbReference>
<dbReference type="GO" id="GO:0050661">
    <property type="term" value="F:NADP binding"/>
    <property type="evidence" value="ECO:0007669"/>
    <property type="project" value="InterPro"/>
</dbReference>
<dbReference type="Pfam" id="PF00855">
    <property type="entry name" value="PWWP"/>
    <property type="match status" value="1"/>
</dbReference>
<dbReference type="EMBL" id="QKKF02035872">
    <property type="protein sequence ID" value="RZF32838.1"/>
    <property type="molecule type" value="Genomic_DNA"/>
</dbReference>
<dbReference type="InterPro" id="IPR013328">
    <property type="entry name" value="6PGD_dom2"/>
</dbReference>
<dbReference type="Gene3D" id="3.40.50.720">
    <property type="entry name" value="NAD(P)-binding Rossmann-like Domain"/>
    <property type="match status" value="1"/>
</dbReference>
<feature type="domain" description="PWWP" evidence="9">
    <location>
        <begin position="7"/>
        <end position="68"/>
    </location>
</feature>
<evidence type="ECO:0000256" key="3">
    <source>
        <dbReference type="ARBA" id="ARBA00022454"/>
    </source>
</evidence>
<dbReference type="InParanoid" id="A0A482WHB6"/>
<keyword evidence="3" id="KW-0158">Chromosome</keyword>
<gene>
    <name evidence="10" type="ORF">LSTR_LSTR009389</name>
</gene>
<evidence type="ECO:0000313" key="10">
    <source>
        <dbReference type="EMBL" id="RZF32838.1"/>
    </source>
</evidence>
<dbReference type="InterPro" id="IPR035501">
    <property type="entry name" value="GLYR1_PWWP"/>
</dbReference>
<dbReference type="SMR" id="A0A482WHB6"/>
<protein>
    <recommendedName>
        <fullName evidence="5">Cytokine-like nuclear factor N-PAC</fullName>
    </recommendedName>
    <alternativeName>
        <fullName evidence="4">Glyoxylate reductase 1 homolog</fullName>
    </alternativeName>
    <alternativeName>
        <fullName evidence="7">Nuclear protein NP60 homolog</fullName>
    </alternativeName>
    <alternativeName>
        <fullName evidence="6">Putative oxidoreductase GLYR1 homolog</fullName>
    </alternativeName>
</protein>
<dbReference type="GO" id="GO:0000785">
    <property type="term" value="C:chromatin"/>
    <property type="evidence" value="ECO:0007669"/>
    <property type="project" value="TreeGrafter"/>
</dbReference>
<proteinExistence type="inferred from homology"/>
<organism evidence="10 11">
    <name type="scientific">Laodelphax striatellus</name>
    <name type="common">Small brown planthopper</name>
    <name type="synonym">Delphax striatella</name>
    <dbReference type="NCBI Taxonomy" id="195883"/>
    <lineage>
        <taxon>Eukaryota</taxon>
        <taxon>Metazoa</taxon>
        <taxon>Ecdysozoa</taxon>
        <taxon>Arthropoda</taxon>
        <taxon>Hexapoda</taxon>
        <taxon>Insecta</taxon>
        <taxon>Pterygota</taxon>
        <taxon>Neoptera</taxon>
        <taxon>Paraneoptera</taxon>
        <taxon>Hemiptera</taxon>
        <taxon>Auchenorrhyncha</taxon>
        <taxon>Fulgoroidea</taxon>
        <taxon>Delphacidae</taxon>
        <taxon>Criomorphinae</taxon>
        <taxon>Laodelphax</taxon>
    </lineage>
</organism>
<dbReference type="GO" id="GO:0003677">
    <property type="term" value="F:DNA binding"/>
    <property type="evidence" value="ECO:0007669"/>
    <property type="project" value="TreeGrafter"/>
</dbReference>
<dbReference type="FunCoup" id="A0A482WHB6">
    <property type="interactions" value="1998"/>
</dbReference>
<comment type="caution">
    <text evidence="10">The sequence shown here is derived from an EMBL/GenBank/DDBJ whole genome shotgun (WGS) entry which is preliminary data.</text>
</comment>
<dbReference type="PANTHER" id="PTHR43580">
    <property type="entry name" value="OXIDOREDUCTASE GLYR1-RELATED"/>
    <property type="match status" value="1"/>
</dbReference>
<evidence type="ECO:0000256" key="2">
    <source>
        <dbReference type="ARBA" id="ARBA00007598"/>
    </source>
</evidence>
<evidence type="ECO:0000259" key="9">
    <source>
        <dbReference type="PROSITE" id="PS50812"/>
    </source>
</evidence>
<feature type="compositionally biased region" description="Basic and acidic residues" evidence="8">
    <location>
        <begin position="221"/>
        <end position="234"/>
    </location>
</feature>
<dbReference type="InterPro" id="IPR029154">
    <property type="entry name" value="HIBADH-like_NADP-bd"/>
</dbReference>
<dbReference type="FunFam" id="3.40.50.720:FF:000058">
    <property type="entry name" value="Putative oxidoreductase GLYR1 homolog"/>
    <property type="match status" value="1"/>
</dbReference>
<dbReference type="STRING" id="195883.A0A482WHB6"/>
<dbReference type="PANTHER" id="PTHR43580:SF2">
    <property type="entry name" value="CYTOKINE-LIKE NUCLEAR FACTOR N-PAC"/>
    <property type="match status" value="1"/>
</dbReference>
<comment type="similarity">
    <text evidence="2">Belongs to the HIBADH-related family. NP60 subfamily.</text>
</comment>
<evidence type="ECO:0000256" key="6">
    <source>
        <dbReference type="ARBA" id="ARBA00078412"/>
    </source>
</evidence>
<evidence type="ECO:0000256" key="4">
    <source>
        <dbReference type="ARBA" id="ARBA00030287"/>
    </source>
</evidence>
<evidence type="ECO:0000256" key="7">
    <source>
        <dbReference type="ARBA" id="ARBA00082969"/>
    </source>
</evidence>
<dbReference type="InterPro" id="IPR051265">
    <property type="entry name" value="HIBADH-related_NP60_sf"/>
</dbReference>
<dbReference type="Gene3D" id="1.10.1040.10">
    <property type="entry name" value="N-(1-d-carboxylethyl)-l-norvaline Dehydrogenase, domain 2"/>
    <property type="match status" value="1"/>
</dbReference>
<feature type="compositionally biased region" description="Polar residues" evidence="8">
    <location>
        <begin position="266"/>
        <end position="282"/>
    </location>
</feature>
<evidence type="ECO:0000256" key="1">
    <source>
        <dbReference type="ARBA" id="ARBA00004286"/>
    </source>
</evidence>
<sequence length="602" mass="65207">MAEAFKIGDFVWAKMKGFPPWPGRVSNPPKDLKNPKGGKKTVSHCIFFFGSKNYAWIEENNLKPYTDYKETLVKGNKSGVFREAVEAIEEFIKNKGESVQEDPDDVFNRLVESAEKSKAKPKPKKLFCEDCSSQQQDKVEDFSERMRAYVNYPKIPGHPTVDLQEYFSLPTNPILHSLPSFASAFGKEVTSAKPSPAAASKRESSPPSQPASAAKRKRTKRSESGEDAGADKEPAASYEANGGDSDSGSTVPHRLTPTAGSGLGNHASTPSSSSFRKAQRSNLLERPSNIMRPITPPLDLENVSQTLKEKNINPSPLKFGFLGLGIMGSGIVKNLLNSGHSVVVWNRTPDKCKDFVKVGAEEGLTPSDVVQMSDITFSCVSDPQAAKDMVFGNCGVLPEAGPSKGYVEMTGIDAETSQDIAEAIVGKGGRYLEAQVQGSKTQAEEGTLVILAAGDRNLFDDCQSCFEAMGNNSFYLGEVGNASKMNLVLQLMAGVTLAGLAEGMALADRAGLQQRDVLEVMELTSIACPTIIDKCKAIIEGEFNTHLPLQHMQKDLKLSLSLGDQLEQPLPLTATANEVFKHAKRLGYGSHDASAVYIRARF</sequence>
<accession>A0A482WHB6</accession>
<dbReference type="InterPro" id="IPR006115">
    <property type="entry name" value="6PGDH_NADP-bd"/>
</dbReference>
<dbReference type="OrthoDB" id="21615at2759"/>
<name>A0A482WHB6_LAOST</name>
<dbReference type="SMART" id="SM00293">
    <property type="entry name" value="PWWP"/>
    <property type="match status" value="1"/>
</dbReference>
<dbReference type="CDD" id="cd05836">
    <property type="entry name" value="PWWP_GLYR1"/>
    <property type="match status" value="1"/>
</dbReference>
<dbReference type="InterPro" id="IPR008927">
    <property type="entry name" value="6-PGluconate_DH-like_C_sf"/>
</dbReference>